<dbReference type="AlphaFoldDB" id="A0A644WKE4"/>
<dbReference type="InterPro" id="IPR000537">
    <property type="entry name" value="UbiA_prenyltransferase"/>
</dbReference>
<dbReference type="CDD" id="cd13961">
    <property type="entry name" value="PT_UbiA_DGGGPS"/>
    <property type="match status" value="1"/>
</dbReference>
<dbReference type="GO" id="GO:0046428">
    <property type="term" value="F:1,4-dihydroxy-2-naphthoate polyprenyltransferase activity"/>
    <property type="evidence" value="ECO:0007669"/>
    <property type="project" value="UniProtKB-EC"/>
</dbReference>
<evidence type="ECO:0000256" key="3">
    <source>
        <dbReference type="ARBA" id="ARBA00022989"/>
    </source>
</evidence>
<accession>A0A644WKE4</accession>
<evidence type="ECO:0000256" key="2">
    <source>
        <dbReference type="ARBA" id="ARBA00022692"/>
    </source>
</evidence>
<feature type="transmembrane region" description="Helical" evidence="5">
    <location>
        <begin position="116"/>
        <end position="132"/>
    </location>
</feature>
<comment type="caution">
    <text evidence="6">The sequence shown here is derived from an EMBL/GenBank/DDBJ whole genome shotgun (WGS) entry which is preliminary data.</text>
</comment>
<dbReference type="Gene3D" id="1.10.357.140">
    <property type="entry name" value="UbiA prenyltransferase"/>
    <property type="match status" value="1"/>
</dbReference>
<evidence type="ECO:0000256" key="1">
    <source>
        <dbReference type="ARBA" id="ARBA00004141"/>
    </source>
</evidence>
<comment type="subcellular location">
    <subcellularLocation>
        <location evidence="1">Membrane</location>
        <topology evidence="1">Multi-pass membrane protein</topology>
    </subcellularLocation>
</comment>
<dbReference type="Pfam" id="PF01040">
    <property type="entry name" value="UbiA"/>
    <property type="match status" value="1"/>
</dbReference>
<organism evidence="6">
    <name type="scientific">bioreactor metagenome</name>
    <dbReference type="NCBI Taxonomy" id="1076179"/>
    <lineage>
        <taxon>unclassified sequences</taxon>
        <taxon>metagenomes</taxon>
        <taxon>ecological metagenomes</taxon>
    </lineage>
</organism>
<keyword evidence="4 5" id="KW-0472">Membrane</keyword>
<sequence length="312" mass="36141">MAYFRLFRVVNLLIMALIMYFVRFFLFDSALAFENIVSPLTELQFAMLVGMFVLFGAGGYSLNDYFDIGMDEINNPGKTVLRDKLPLSAGLNWFFILTAAGLVVGFILAFMLKSTTLYFMPVFLAAMYWFYSTKYKREFLSGNLVVSLMAAFNVGIIYIYYIMAFVKVGTIPVIMMPYINTTVIIFTSFAFYITFIREVVKDIPDMEGDKEFECNNLPIKLGVKNTKIILLSLSVVFLAALTYFAFYSFQLSKSYLMYFIVILLIPYWIFIMRSLWIAKEKKDFKDLATMLKIYMIAGIFSLQLLHMSNQWR</sequence>
<dbReference type="EC" id="2.5.1.74" evidence="6"/>
<gene>
    <name evidence="6" type="primary">menA_15</name>
    <name evidence="6" type="ORF">SDC9_50632</name>
</gene>
<dbReference type="InterPro" id="IPR044878">
    <property type="entry name" value="UbiA_sf"/>
</dbReference>
<dbReference type="EMBL" id="VSSQ01001032">
    <property type="protein sequence ID" value="MPM04355.1"/>
    <property type="molecule type" value="Genomic_DNA"/>
</dbReference>
<evidence type="ECO:0000256" key="5">
    <source>
        <dbReference type="SAM" id="Phobius"/>
    </source>
</evidence>
<dbReference type="Gene3D" id="1.20.120.1780">
    <property type="entry name" value="UbiA prenyltransferase"/>
    <property type="match status" value="1"/>
</dbReference>
<evidence type="ECO:0000256" key="4">
    <source>
        <dbReference type="ARBA" id="ARBA00023136"/>
    </source>
</evidence>
<feature type="transmembrane region" description="Helical" evidence="5">
    <location>
        <begin position="287"/>
        <end position="306"/>
    </location>
</feature>
<dbReference type="PANTHER" id="PTHR42723">
    <property type="entry name" value="CHLOROPHYLL SYNTHASE"/>
    <property type="match status" value="1"/>
</dbReference>
<keyword evidence="3 5" id="KW-1133">Transmembrane helix</keyword>
<keyword evidence="6" id="KW-0808">Transferase</keyword>
<keyword evidence="2 5" id="KW-0812">Transmembrane</keyword>
<name>A0A644WKE4_9ZZZZ</name>
<feature type="transmembrane region" description="Helical" evidence="5">
    <location>
        <begin position="12"/>
        <end position="33"/>
    </location>
</feature>
<feature type="transmembrane region" description="Helical" evidence="5">
    <location>
        <begin position="228"/>
        <end position="249"/>
    </location>
</feature>
<feature type="transmembrane region" description="Helical" evidence="5">
    <location>
        <begin position="45"/>
        <end position="66"/>
    </location>
</feature>
<protein>
    <submittedName>
        <fullName evidence="6">1,4-dihydroxy-2-naphthoate octaprenyltransferase</fullName>
        <ecNumber evidence="6">2.5.1.74</ecNumber>
    </submittedName>
</protein>
<proteinExistence type="predicted"/>
<dbReference type="InterPro" id="IPR050475">
    <property type="entry name" value="Prenyltransferase_related"/>
</dbReference>
<dbReference type="PANTHER" id="PTHR42723:SF1">
    <property type="entry name" value="CHLOROPHYLL SYNTHASE, CHLOROPLASTIC"/>
    <property type="match status" value="1"/>
</dbReference>
<feature type="transmembrane region" description="Helical" evidence="5">
    <location>
        <begin position="175"/>
        <end position="196"/>
    </location>
</feature>
<evidence type="ECO:0000313" key="6">
    <source>
        <dbReference type="EMBL" id="MPM04355.1"/>
    </source>
</evidence>
<dbReference type="GO" id="GO:0016020">
    <property type="term" value="C:membrane"/>
    <property type="evidence" value="ECO:0007669"/>
    <property type="project" value="UniProtKB-SubCell"/>
</dbReference>
<feature type="transmembrane region" description="Helical" evidence="5">
    <location>
        <begin position="144"/>
        <end position="163"/>
    </location>
</feature>
<reference evidence="6" key="1">
    <citation type="submission" date="2019-08" db="EMBL/GenBank/DDBJ databases">
        <authorList>
            <person name="Kucharzyk K."/>
            <person name="Murdoch R.W."/>
            <person name="Higgins S."/>
            <person name="Loffler F."/>
        </authorList>
    </citation>
    <scope>NUCLEOTIDE SEQUENCE</scope>
</reference>
<feature type="transmembrane region" description="Helical" evidence="5">
    <location>
        <begin position="255"/>
        <end position="275"/>
    </location>
</feature>
<feature type="transmembrane region" description="Helical" evidence="5">
    <location>
        <begin position="87"/>
        <end position="110"/>
    </location>
</feature>